<dbReference type="PROSITE" id="PS00345">
    <property type="entry name" value="ETS_DOMAIN_1"/>
    <property type="match status" value="1"/>
</dbReference>
<dbReference type="InterPro" id="IPR003118">
    <property type="entry name" value="Pointed_dom"/>
</dbReference>
<evidence type="ECO:0000259" key="8">
    <source>
        <dbReference type="PROSITE" id="PS51433"/>
    </source>
</evidence>
<keyword evidence="10" id="KW-1185">Reference proteome</keyword>
<evidence type="ECO:0000256" key="1">
    <source>
        <dbReference type="ARBA" id="ARBA00004123"/>
    </source>
</evidence>
<proteinExistence type="inferred from homology"/>
<evidence type="ECO:0000256" key="2">
    <source>
        <dbReference type="ARBA" id="ARBA00005562"/>
    </source>
</evidence>
<evidence type="ECO:0000256" key="5">
    <source>
        <dbReference type="RuleBase" id="RU004019"/>
    </source>
</evidence>
<evidence type="ECO:0000256" key="6">
    <source>
        <dbReference type="SAM" id="MobiDB-lite"/>
    </source>
</evidence>
<feature type="domain" description="PNT" evidence="8">
    <location>
        <begin position="368"/>
        <end position="452"/>
    </location>
</feature>
<dbReference type="SUPFAM" id="SSF47769">
    <property type="entry name" value="SAM/Pointed domain"/>
    <property type="match status" value="1"/>
</dbReference>
<feature type="compositionally biased region" description="Polar residues" evidence="6">
    <location>
        <begin position="491"/>
        <end position="500"/>
    </location>
</feature>
<keyword evidence="3 5" id="KW-0238">DNA-binding</keyword>
<protein>
    <recommendedName>
        <fullName evidence="11">DNA-binding protein D-ETS-4</fullName>
    </recommendedName>
</protein>
<feature type="compositionally biased region" description="Polar residues" evidence="6">
    <location>
        <begin position="144"/>
        <end position="172"/>
    </location>
</feature>
<organism evidence="9 10">
    <name type="scientific">Ignelater luminosus</name>
    <name type="common">Cucubano</name>
    <name type="synonym">Pyrophorus luminosus</name>
    <dbReference type="NCBI Taxonomy" id="2038154"/>
    <lineage>
        <taxon>Eukaryota</taxon>
        <taxon>Metazoa</taxon>
        <taxon>Ecdysozoa</taxon>
        <taxon>Arthropoda</taxon>
        <taxon>Hexapoda</taxon>
        <taxon>Insecta</taxon>
        <taxon>Pterygota</taxon>
        <taxon>Neoptera</taxon>
        <taxon>Endopterygota</taxon>
        <taxon>Coleoptera</taxon>
        <taxon>Polyphaga</taxon>
        <taxon>Elateriformia</taxon>
        <taxon>Elateroidea</taxon>
        <taxon>Elateridae</taxon>
        <taxon>Agrypninae</taxon>
        <taxon>Pyrophorini</taxon>
        <taxon>Ignelater</taxon>
    </lineage>
</organism>
<dbReference type="EMBL" id="VTPC01007659">
    <property type="protein sequence ID" value="KAF2893791.1"/>
    <property type="molecule type" value="Genomic_DNA"/>
</dbReference>
<evidence type="ECO:0000256" key="4">
    <source>
        <dbReference type="ARBA" id="ARBA00023242"/>
    </source>
</evidence>
<evidence type="ECO:0000313" key="9">
    <source>
        <dbReference type="EMBL" id="KAF2893791.1"/>
    </source>
</evidence>
<dbReference type="SUPFAM" id="SSF46785">
    <property type="entry name" value="Winged helix' DNA-binding domain"/>
    <property type="match status" value="1"/>
</dbReference>
<dbReference type="Gene3D" id="1.10.10.10">
    <property type="entry name" value="Winged helix-like DNA-binding domain superfamily/Winged helix DNA-binding domain"/>
    <property type="match status" value="1"/>
</dbReference>
<dbReference type="FunFam" id="1.10.10.10:FF:000220">
    <property type="entry name" value="SAM pointed domain-containing Ets transcription factor"/>
    <property type="match status" value="1"/>
</dbReference>
<evidence type="ECO:0000259" key="7">
    <source>
        <dbReference type="PROSITE" id="PS50061"/>
    </source>
</evidence>
<feature type="domain" description="ETS" evidence="7">
    <location>
        <begin position="503"/>
        <end position="586"/>
    </location>
</feature>
<feature type="compositionally biased region" description="Acidic residues" evidence="6">
    <location>
        <begin position="475"/>
        <end position="485"/>
    </location>
</feature>
<evidence type="ECO:0008006" key="11">
    <source>
        <dbReference type="Google" id="ProtNLM"/>
    </source>
</evidence>
<feature type="compositionally biased region" description="Polar residues" evidence="6">
    <location>
        <begin position="459"/>
        <end position="470"/>
    </location>
</feature>
<dbReference type="Pfam" id="PF02198">
    <property type="entry name" value="SAM_PNT"/>
    <property type="match status" value="1"/>
</dbReference>
<dbReference type="Proteomes" id="UP000801492">
    <property type="component" value="Unassembled WGS sequence"/>
</dbReference>
<feature type="compositionally biased region" description="Low complexity" evidence="6">
    <location>
        <begin position="231"/>
        <end position="249"/>
    </location>
</feature>
<dbReference type="PROSITE" id="PS51433">
    <property type="entry name" value="PNT"/>
    <property type="match status" value="1"/>
</dbReference>
<dbReference type="InterPro" id="IPR036388">
    <property type="entry name" value="WH-like_DNA-bd_sf"/>
</dbReference>
<dbReference type="Gene3D" id="1.10.150.50">
    <property type="entry name" value="Transcription Factor, Ets-1"/>
    <property type="match status" value="1"/>
</dbReference>
<dbReference type="GO" id="GO:0043565">
    <property type="term" value="F:sequence-specific DNA binding"/>
    <property type="evidence" value="ECO:0007669"/>
    <property type="project" value="InterPro"/>
</dbReference>
<name>A0A8K0GCC8_IGNLU</name>
<dbReference type="Pfam" id="PF00178">
    <property type="entry name" value="Ets"/>
    <property type="match status" value="1"/>
</dbReference>
<accession>A0A8K0GCC8</accession>
<dbReference type="SMART" id="SM00251">
    <property type="entry name" value="SAM_PNT"/>
    <property type="match status" value="1"/>
</dbReference>
<dbReference type="GO" id="GO:0000981">
    <property type="term" value="F:DNA-binding transcription factor activity, RNA polymerase II-specific"/>
    <property type="evidence" value="ECO:0007669"/>
    <property type="project" value="TreeGrafter"/>
</dbReference>
<gene>
    <name evidence="9" type="ORF">ILUMI_12375</name>
</gene>
<dbReference type="InterPro" id="IPR013761">
    <property type="entry name" value="SAM/pointed_sf"/>
</dbReference>
<comment type="subcellular location">
    <subcellularLocation>
        <location evidence="1 5">Nucleus</location>
    </subcellularLocation>
</comment>
<dbReference type="PROSITE" id="PS00346">
    <property type="entry name" value="ETS_DOMAIN_2"/>
    <property type="match status" value="1"/>
</dbReference>
<dbReference type="OrthoDB" id="5961210at2759"/>
<evidence type="ECO:0000313" key="10">
    <source>
        <dbReference type="Proteomes" id="UP000801492"/>
    </source>
</evidence>
<dbReference type="InterPro" id="IPR036390">
    <property type="entry name" value="WH_DNA-bd_sf"/>
</dbReference>
<comment type="caution">
    <text evidence="9">The sequence shown here is derived from an EMBL/GenBank/DDBJ whole genome shotgun (WGS) entry which is preliminary data.</text>
</comment>
<dbReference type="PANTHER" id="PTHR11849:SF182">
    <property type="entry name" value="SAM POINTED DOMAIN-CONTAINING ETS TRANSCRIPTION FACTOR"/>
    <property type="match status" value="1"/>
</dbReference>
<dbReference type="InterPro" id="IPR046328">
    <property type="entry name" value="ETS_fam"/>
</dbReference>
<dbReference type="SMART" id="SM00413">
    <property type="entry name" value="ETS"/>
    <property type="match status" value="1"/>
</dbReference>
<comment type="similarity">
    <text evidence="2 5">Belongs to the ETS family.</text>
</comment>
<feature type="compositionally biased region" description="Low complexity" evidence="6">
    <location>
        <begin position="130"/>
        <end position="142"/>
    </location>
</feature>
<feature type="region of interest" description="Disordered" evidence="6">
    <location>
        <begin position="222"/>
        <end position="249"/>
    </location>
</feature>
<sequence length="591" mass="66422">MVLSRSSSIKETMPQTVPSAGFTPPCDYSNFADNFDLSLLPGGDCPIPVSPSTTLYTHSPPPMSCGIKSKISTTYLPNSPQSIENNDIDFGPDFQKLLGPEPEKQQNTLYPSSPIGSIYLEVPSNKTYYPSSPSGSLSPYSPQHLLSPNEQFATFPSPNSEHQTLYPSSPSEVSLYPHSPNSYYSHSPSDNSYQQFIKKEFYPNSPNYPTYIKEENYLSACESTQSPTSPPNYTNLSTSSSTNTSNSNNSSLLDLLGSTIIKQETSIDFGNILQNFDVNDGIRDLLQNSYSNSEAHIVPEKPKDHQLLREVLRDTSFQKKYNIKPFDFALMETQIKMEEPDDDSMMNPCSEQLPREKIDPVLNLAIEQMRKDVSNTCAALGISPDPTQWNPANVLSWLQWTSNHFGLPAPAADQWDLPGSNLIQLTEEDFTRRAPQGGSILHAQLEIWKAAFSEEEFSTQWMPESTSSNASSGDISDDDEEESTSEVDVNKPTTSRGTGSSHIHLWQFLKELLASPQMHGSCIRWIDRTKGIFKIEDSVKVARLWGKRKNRPAMNYDKLSRSIRQYYKKGIMKKTERSQRLVYQFCHPYNL</sequence>
<dbReference type="CDD" id="cd08532">
    <property type="entry name" value="SAM_PNT-PDEF-like"/>
    <property type="match status" value="1"/>
</dbReference>
<dbReference type="GO" id="GO:0005634">
    <property type="term" value="C:nucleus"/>
    <property type="evidence" value="ECO:0007669"/>
    <property type="project" value="UniProtKB-SubCell"/>
</dbReference>
<dbReference type="PROSITE" id="PS50061">
    <property type="entry name" value="ETS_DOMAIN_3"/>
    <property type="match status" value="1"/>
</dbReference>
<keyword evidence="4 5" id="KW-0539">Nucleus</keyword>
<dbReference type="InterPro" id="IPR000418">
    <property type="entry name" value="Ets_dom"/>
</dbReference>
<dbReference type="PANTHER" id="PTHR11849">
    <property type="entry name" value="ETS"/>
    <property type="match status" value="1"/>
</dbReference>
<dbReference type="GO" id="GO:0030154">
    <property type="term" value="P:cell differentiation"/>
    <property type="evidence" value="ECO:0007669"/>
    <property type="project" value="TreeGrafter"/>
</dbReference>
<feature type="region of interest" description="Disordered" evidence="6">
    <location>
        <begin position="459"/>
        <end position="500"/>
    </location>
</feature>
<reference evidence="9" key="1">
    <citation type="submission" date="2019-08" db="EMBL/GenBank/DDBJ databases">
        <title>The genome of the North American firefly Photinus pyralis.</title>
        <authorList>
            <consortium name="Photinus pyralis genome working group"/>
            <person name="Fallon T.R."/>
            <person name="Sander Lower S.E."/>
            <person name="Weng J.-K."/>
        </authorList>
    </citation>
    <scope>NUCLEOTIDE SEQUENCE</scope>
    <source>
        <strain evidence="9">TRF0915ILg1</strain>
        <tissue evidence="9">Whole body</tissue>
    </source>
</reference>
<feature type="region of interest" description="Disordered" evidence="6">
    <location>
        <begin position="130"/>
        <end position="189"/>
    </location>
</feature>
<evidence type="ECO:0000256" key="3">
    <source>
        <dbReference type="ARBA" id="ARBA00023125"/>
    </source>
</evidence>
<dbReference type="PRINTS" id="PR00454">
    <property type="entry name" value="ETSDOMAIN"/>
</dbReference>
<dbReference type="AlphaFoldDB" id="A0A8K0GCC8"/>
<feature type="compositionally biased region" description="Low complexity" evidence="6">
    <location>
        <begin position="174"/>
        <end position="189"/>
    </location>
</feature>